<feature type="compositionally biased region" description="Pro residues" evidence="1">
    <location>
        <begin position="69"/>
        <end position="80"/>
    </location>
</feature>
<accession>A0ABT3NWF0</accession>
<dbReference type="RefSeq" id="WP_301590568.1">
    <property type="nucleotide sequence ID" value="NZ_JAPFQI010000009.1"/>
</dbReference>
<dbReference type="Pfam" id="PF03979">
    <property type="entry name" value="Sigma70_r1_1"/>
    <property type="match status" value="1"/>
</dbReference>
<evidence type="ECO:0000256" key="1">
    <source>
        <dbReference type="SAM" id="MobiDB-lite"/>
    </source>
</evidence>
<dbReference type="InterPro" id="IPR042189">
    <property type="entry name" value="RNA_pol_sigma_70_r1_1_sf"/>
</dbReference>
<dbReference type="EMBL" id="JAPFQI010000009">
    <property type="protein sequence ID" value="MCW8086501.1"/>
    <property type="molecule type" value="Genomic_DNA"/>
</dbReference>
<evidence type="ECO:0000313" key="4">
    <source>
        <dbReference type="Proteomes" id="UP001526430"/>
    </source>
</evidence>
<evidence type="ECO:0000259" key="2">
    <source>
        <dbReference type="Pfam" id="PF03979"/>
    </source>
</evidence>
<comment type="caution">
    <text evidence="3">The sequence shown here is derived from an EMBL/GenBank/DDBJ whole genome shotgun (WGS) entry which is preliminary data.</text>
</comment>
<dbReference type="Gene3D" id="1.10.220.120">
    <property type="entry name" value="Sigma-70 factor, region 1.1"/>
    <property type="match status" value="1"/>
</dbReference>
<sequence length="91" mass="9740">MAVDPILRPWKALVALGRQRGYVTRAELREVIPVGTWGEQFEEIAVGLHEQGIRIVPDDEAGGAMPAAAGPPPGPIPAPEAPLSDRQKTPR</sequence>
<gene>
    <name evidence="3" type="ORF">OF850_12745</name>
</gene>
<keyword evidence="4" id="KW-1185">Reference proteome</keyword>
<reference evidence="3 4" key="1">
    <citation type="submission" date="2022-10" db="EMBL/GenBank/DDBJ databases">
        <title>Roseococcus glaciei nov., sp. nov., isolated from glacier.</title>
        <authorList>
            <person name="Liu Q."/>
            <person name="Xin Y.-H."/>
        </authorList>
    </citation>
    <scope>NUCLEOTIDE SEQUENCE [LARGE SCALE GENOMIC DNA]</scope>
    <source>
        <strain evidence="3 4">MDT2-1-1</strain>
    </source>
</reference>
<dbReference type="InterPro" id="IPR007127">
    <property type="entry name" value="RNA_pol_sigma_70_r1_1"/>
</dbReference>
<feature type="domain" description="RNA polymerase sigma factor 70 region 1.1" evidence="2">
    <location>
        <begin position="11"/>
        <end position="61"/>
    </location>
</feature>
<name>A0ABT3NWF0_9PROT</name>
<evidence type="ECO:0000313" key="3">
    <source>
        <dbReference type="EMBL" id="MCW8086501.1"/>
    </source>
</evidence>
<feature type="region of interest" description="Disordered" evidence="1">
    <location>
        <begin position="58"/>
        <end position="91"/>
    </location>
</feature>
<proteinExistence type="predicted"/>
<organism evidence="3 4">
    <name type="scientific">Sabulicella glaciei</name>
    <dbReference type="NCBI Taxonomy" id="2984948"/>
    <lineage>
        <taxon>Bacteria</taxon>
        <taxon>Pseudomonadati</taxon>
        <taxon>Pseudomonadota</taxon>
        <taxon>Alphaproteobacteria</taxon>
        <taxon>Acetobacterales</taxon>
        <taxon>Acetobacteraceae</taxon>
        <taxon>Sabulicella</taxon>
    </lineage>
</organism>
<protein>
    <submittedName>
        <fullName evidence="3">RNA polymerase sigma factor region1.1 domain-containing protein</fullName>
    </submittedName>
</protein>
<dbReference type="Proteomes" id="UP001526430">
    <property type="component" value="Unassembled WGS sequence"/>
</dbReference>